<evidence type="ECO:0000256" key="2">
    <source>
        <dbReference type="SAM" id="MobiDB-lite"/>
    </source>
</evidence>
<feature type="transmembrane region" description="Helical" evidence="3">
    <location>
        <begin position="506"/>
        <end position="526"/>
    </location>
</feature>
<accession>K1WML5</accession>
<evidence type="ECO:0000256" key="3">
    <source>
        <dbReference type="SAM" id="Phobius"/>
    </source>
</evidence>
<gene>
    <name evidence="4" type="ORF">A1Q2_03335</name>
</gene>
<feature type="compositionally biased region" description="Basic residues" evidence="2">
    <location>
        <begin position="162"/>
        <end position="171"/>
    </location>
</feature>
<keyword evidence="5" id="KW-1185">Reference proteome</keyword>
<sequence>MTVAWKLAMGKSDKDKPKEVPAKPTKKSKTINKVARNGTATAKKVANDNGNSTANNSTNGKEQPTSKVETTDGNAAPGPTPTNANSPKVEPPKIAPLQKVCMVDAPGKAVAVITTKQEPTTEASKDDTASYNASTVNDGPSLPNANQAPKNVASKGSTSFSKRGHFMRRLSRSVGRNVSENKGNTNNGNISGAYLIEPLTEDRANNEHVKTVSDTPADPGTDGAKNTAPTSEPQPETVAKAVLLLGTPSSNGDAEPATKPTNAEVGSSRDIKRGSAEVCPSNTTTTPTQPIRSLATTRDILLAASLSRQGSILPIASYPKLSMSTPLTEEKLKLDERSHVKRLFRAVGNEDVTTIVSLLASGLVSPDVVSAGGITPLVYAAARGLFDSTEALIMHSADLNRMSEASFAAFKPTQVASASKLEDGMQTSEPRTALMTAAEHGRLRVAELLLLAGADDGIIAPDGQIALRLAALNGHHDIAEMLPERNDGAAERIAYKLAPARSHMRNAVLCIQIVWFITVFISAWVWGLMLKACKLEESWARFCASVKADLILIQDGWKWTKDKFMAGIEWFLAYWPLLIAYGEDVVYWLWHQAKDMPGKMKLFCHNVPGVARRCLRAAEEIASEAVEWLSAGLDSLGPRYNYAKTVVSAQSQKVLYNLHLVARQLKPVIDDTVLRFKALPSAIQLYAVWAFYTLCHSSIALVGALLQFISLAHSTSLAIITWFKDVTAEDLRNGLVQLGNALVDLFIILHVQLIRLVHTCSIVVFRTMNWTGAAVYWAGYAVLELVGFIPMCILKALWAVLRTVLFAVHEGRVWFNPRAA</sequence>
<dbReference type="SUPFAM" id="SSF48403">
    <property type="entry name" value="Ankyrin repeat"/>
    <property type="match status" value="1"/>
</dbReference>
<dbReference type="Proteomes" id="UP000006757">
    <property type="component" value="Unassembled WGS sequence"/>
</dbReference>
<feature type="compositionally biased region" description="Basic and acidic residues" evidence="2">
    <location>
        <begin position="11"/>
        <end position="21"/>
    </location>
</feature>
<dbReference type="Gene3D" id="1.25.40.20">
    <property type="entry name" value="Ankyrin repeat-containing domain"/>
    <property type="match status" value="1"/>
</dbReference>
<feature type="compositionally biased region" description="Polar residues" evidence="2">
    <location>
        <begin position="174"/>
        <end position="190"/>
    </location>
</feature>
<feature type="compositionally biased region" description="Low complexity" evidence="2">
    <location>
        <begin position="47"/>
        <end position="60"/>
    </location>
</feature>
<feature type="compositionally biased region" description="Polar residues" evidence="2">
    <location>
        <begin position="61"/>
        <end position="73"/>
    </location>
</feature>
<dbReference type="PANTHER" id="PTHR24133:SF40">
    <property type="entry name" value="ANKYRIN REPEAT DOMAIN 44"/>
    <property type="match status" value="1"/>
</dbReference>
<dbReference type="PROSITE" id="PS50297">
    <property type="entry name" value="ANK_REP_REGION"/>
    <property type="match status" value="1"/>
</dbReference>
<dbReference type="InterPro" id="IPR052391">
    <property type="entry name" value="E3_Ligase-Neurotoxin"/>
</dbReference>
<dbReference type="Pfam" id="PF12796">
    <property type="entry name" value="Ank_2"/>
    <property type="match status" value="1"/>
</dbReference>
<dbReference type="OMA" id="GGAWKRW"/>
<feature type="transmembrane region" description="Helical" evidence="3">
    <location>
        <begin position="774"/>
        <end position="794"/>
    </location>
</feature>
<proteinExistence type="predicted"/>
<dbReference type="HOGENOM" id="CLU_351319_0_0_1"/>
<dbReference type="EMBL" id="AMBO01000289">
    <property type="protein sequence ID" value="EKD02369.1"/>
    <property type="molecule type" value="Genomic_DNA"/>
</dbReference>
<reference evidence="4 5" key="1">
    <citation type="journal article" date="2012" name="Eukaryot. Cell">
        <title>Genome sequence of the Trichosporon asahii environmental strain CBS 8904.</title>
        <authorList>
            <person name="Yang R.Y."/>
            <person name="Li H.T."/>
            <person name="Zhu H."/>
            <person name="Zhou G.P."/>
            <person name="Wang M."/>
            <person name="Wang L."/>
        </authorList>
    </citation>
    <scope>NUCLEOTIDE SEQUENCE [LARGE SCALE GENOMIC DNA]</scope>
    <source>
        <strain evidence="4 5">CBS 8904</strain>
    </source>
</reference>
<evidence type="ECO:0000313" key="4">
    <source>
        <dbReference type="EMBL" id="EKD02369.1"/>
    </source>
</evidence>
<dbReference type="eggNOG" id="KOG1710">
    <property type="taxonomic scope" value="Eukaryota"/>
</dbReference>
<dbReference type="AlphaFoldDB" id="K1WML5"/>
<keyword evidence="3" id="KW-0472">Membrane</keyword>
<dbReference type="InParanoid" id="K1WML5"/>
<evidence type="ECO:0000256" key="1">
    <source>
        <dbReference type="PROSITE-ProRule" id="PRU00023"/>
    </source>
</evidence>
<keyword evidence="1" id="KW-0040">ANK repeat</keyword>
<comment type="caution">
    <text evidence="4">The sequence shown here is derived from an EMBL/GenBank/DDBJ whole genome shotgun (WGS) entry which is preliminary data.</text>
</comment>
<evidence type="ECO:0000313" key="5">
    <source>
        <dbReference type="Proteomes" id="UP000006757"/>
    </source>
</evidence>
<dbReference type="InterPro" id="IPR002110">
    <property type="entry name" value="Ankyrin_rpt"/>
</dbReference>
<dbReference type="SMART" id="SM00248">
    <property type="entry name" value="ANK"/>
    <property type="match status" value="3"/>
</dbReference>
<dbReference type="PANTHER" id="PTHR24133">
    <property type="entry name" value="ANKYRIN DOMAIN-CONTAINING"/>
    <property type="match status" value="1"/>
</dbReference>
<feature type="repeat" description="ANK" evidence="1">
    <location>
        <begin position="429"/>
        <end position="455"/>
    </location>
</feature>
<feature type="transmembrane region" description="Helical" evidence="3">
    <location>
        <begin position="698"/>
        <end position="723"/>
    </location>
</feature>
<feature type="region of interest" description="Disordered" evidence="2">
    <location>
        <begin position="1"/>
        <end position="93"/>
    </location>
</feature>
<dbReference type="InterPro" id="IPR036770">
    <property type="entry name" value="Ankyrin_rpt-contain_sf"/>
</dbReference>
<feature type="transmembrane region" description="Helical" evidence="3">
    <location>
        <begin position="571"/>
        <end position="590"/>
    </location>
</feature>
<feature type="compositionally biased region" description="Polar residues" evidence="2">
    <location>
        <begin position="280"/>
        <end position="289"/>
    </location>
</feature>
<feature type="region of interest" description="Disordered" evidence="2">
    <location>
        <begin position="114"/>
        <end position="192"/>
    </location>
</feature>
<feature type="transmembrane region" description="Helical" evidence="3">
    <location>
        <begin position="735"/>
        <end position="754"/>
    </location>
</feature>
<keyword evidence="3" id="KW-0812">Transmembrane</keyword>
<name>K1WML5_TRIAC</name>
<organism evidence="4 5">
    <name type="scientific">Trichosporon asahii var. asahii (strain CBS 8904)</name>
    <name type="common">Yeast</name>
    <dbReference type="NCBI Taxonomy" id="1220162"/>
    <lineage>
        <taxon>Eukaryota</taxon>
        <taxon>Fungi</taxon>
        <taxon>Dikarya</taxon>
        <taxon>Basidiomycota</taxon>
        <taxon>Agaricomycotina</taxon>
        <taxon>Tremellomycetes</taxon>
        <taxon>Trichosporonales</taxon>
        <taxon>Trichosporonaceae</taxon>
        <taxon>Trichosporon</taxon>
    </lineage>
</organism>
<dbReference type="PROSITE" id="PS50088">
    <property type="entry name" value="ANK_REPEAT"/>
    <property type="match status" value="2"/>
</dbReference>
<feature type="compositionally biased region" description="Polar residues" evidence="2">
    <location>
        <begin position="129"/>
        <end position="161"/>
    </location>
</feature>
<dbReference type="STRING" id="1220162.K1WML5"/>
<feature type="repeat" description="ANK" evidence="1">
    <location>
        <begin position="372"/>
        <end position="404"/>
    </location>
</feature>
<keyword evidence="3" id="KW-1133">Transmembrane helix</keyword>
<protein>
    <submittedName>
        <fullName evidence="4">Uncharacterized protein</fullName>
    </submittedName>
</protein>
<feature type="region of interest" description="Disordered" evidence="2">
    <location>
        <begin position="208"/>
        <end position="289"/>
    </location>
</feature>